<organism evidence="2 3">
    <name type="scientific">Araneus ventricosus</name>
    <name type="common">Orbweaver spider</name>
    <name type="synonym">Epeira ventricosa</name>
    <dbReference type="NCBI Taxonomy" id="182803"/>
    <lineage>
        <taxon>Eukaryota</taxon>
        <taxon>Metazoa</taxon>
        <taxon>Ecdysozoa</taxon>
        <taxon>Arthropoda</taxon>
        <taxon>Chelicerata</taxon>
        <taxon>Arachnida</taxon>
        <taxon>Araneae</taxon>
        <taxon>Araneomorphae</taxon>
        <taxon>Entelegynae</taxon>
        <taxon>Araneoidea</taxon>
        <taxon>Araneidae</taxon>
        <taxon>Araneus</taxon>
    </lineage>
</organism>
<comment type="caution">
    <text evidence="2">The sequence shown here is derived from an EMBL/GenBank/DDBJ whole genome shotgun (WGS) entry which is preliminary data.</text>
</comment>
<keyword evidence="2" id="KW-0808">Transferase</keyword>
<evidence type="ECO:0000313" key="3">
    <source>
        <dbReference type="Proteomes" id="UP000499080"/>
    </source>
</evidence>
<dbReference type="EMBL" id="BGPR01066731">
    <property type="protein sequence ID" value="GBO41187.1"/>
    <property type="molecule type" value="Genomic_DNA"/>
</dbReference>
<dbReference type="Pfam" id="PF00078">
    <property type="entry name" value="RVT_1"/>
    <property type="match status" value="1"/>
</dbReference>
<dbReference type="PANTHER" id="PTHR36688:SF1">
    <property type="entry name" value="ENDONUCLEASE_EXONUCLEASE_PHOSPHATASE DOMAIN-CONTAINING PROTEIN"/>
    <property type="match status" value="1"/>
</dbReference>
<sequence length="183" mass="20617">MIAISYRPISLLPTLSKLADILILNRYMKHAKKIKIPIPQQFGFTAQLSTTHQLLCIVEHIHEGKNSNLATAAIFLDIAKAFDKVWTRDLIHKLISYNFSSHIIKIIHTYLSDRYYTVLIKNTDSSPRKISVSIPQEGILAPVIILLLMNVILHQKNITISLYTDDTAIVAHGKTPTQALVPL</sequence>
<dbReference type="InterPro" id="IPR052560">
    <property type="entry name" value="RdDP_mobile_element"/>
</dbReference>
<dbReference type="InterPro" id="IPR000477">
    <property type="entry name" value="RT_dom"/>
</dbReference>
<evidence type="ECO:0000259" key="1">
    <source>
        <dbReference type="PROSITE" id="PS50878"/>
    </source>
</evidence>
<keyword evidence="2" id="KW-0548">Nucleotidyltransferase</keyword>
<dbReference type="AlphaFoldDB" id="A0A4Y2WZ42"/>
<dbReference type="OrthoDB" id="6437545at2759"/>
<feature type="domain" description="Reverse transcriptase" evidence="1">
    <location>
        <begin position="1"/>
        <end position="183"/>
    </location>
</feature>
<reference evidence="2 3" key="1">
    <citation type="journal article" date="2019" name="Sci. Rep.">
        <title>Orb-weaving spider Araneus ventricosus genome elucidates the spidroin gene catalogue.</title>
        <authorList>
            <person name="Kono N."/>
            <person name="Nakamura H."/>
            <person name="Ohtoshi R."/>
            <person name="Moran D.A.P."/>
            <person name="Shinohara A."/>
            <person name="Yoshida Y."/>
            <person name="Fujiwara M."/>
            <person name="Mori M."/>
            <person name="Tomita M."/>
            <person name="Arakawa K."/>
        </authorList>
    </citation>
    <scope>NUCLEOTIDE SEQUENCE [LARGE SCALE GENOMIC DNA]</scope>
</reference>
<dbReference type="Proteomes" id="UP000499080">
    <property type="component" value="Unassembled WGS sequence"/>
</dbReference>
<name>A0A4Y2WZ42_ARAVE</name>
<dbReference type="PROSITE" id="PS50878">
    <property type="entry name" value="RT_POL"/>
    <property type="match status" value="1"/>
</dbReference>
<keyword evidence="2" id="KW-0695">RNA-directed DNA polymerase</keyword>
<dbReference type="PANTHER" id="PTHR36688">
    <property type="entry name" value="ENDO/EXONUCLEASE/PHOSPHATASE DOMAIN-CONTAINING PROTEIN"/>
    <property type="match status" value="1"/>
</dbReference>
<accession>A0A4Y2WZ42</accession>
<protein>
    <submittedName>
        <fullName evidence="2">RNA-directed DNA polymerase from mobile element jockey</fullName>
    </submittedName>
</protein>
<gene>
    <name evidence="2" type="primary">pol_1947</name>
    <name evidence="2" type="ORF">AVEN_217271_1</name>
</gene>
<evidence type="ECO:0000313" key="2">
    <source>
        <dbReference type="EMBL" id="GBO41187.1"/>
    </source>
</evidence>
<dbReference type="GO" id="GO:0003964">
    <property type="term" value="F:RNA-directed DNA polymerase activity"/>
    <property type="evidence" value="ECO:0007669"/>
    <property type="project" value="UniProtKB-KW"/>
</dbReference>
<proteinExistence type="predicted"/>
<keyword evidence="3" id="KW-1185">Reference proteome</keyword>